<evidence type="ECO:0000313" key="2">
    <source>
        <dbReference type="Proteomes" id="UP001064048"/>
    </source>
</evidence>
<reference evidence="1 2" key="1">
    <citation type="journal article" date="2022" name="Genome Biol. Evol.">
        <title>The Spruce Budworm Genome: Reconstructing the Evolutionary History of Antifreeze Proteins.</title>
        <authorList>
            <person name="Beliveau C."/>
            <person name="Gagne P."/>
            <person name="Picq S."/>
            <person name="Vernygora O."/>
            <person name="Keeling C.I."/>
            <person name="Pinkney K."/>
            <person name="Doucet D."/>
            <person name="Wen F."/>
            <person name="Johnston J.S."/>
            <person name="Maaroufi H."/>
            <person name="Boyle B."/>
            <person name="Laroche J."/>
            <person name="Dewar K."/>
            <person name="Juretic N."/>
            <person name="Blackburn G."/>
            <person name="Nisole A."/>
            <person name="Brunet B."/>
            <person name="Brandao M."/>
            <person name="Lumley L."/>
            <person name="Duan J."/>
            <person name="Quan G."/>
            <person name="Lucarotti C.J."/>
            <person name="Roe A.D."/>
            <person name="Sperling F.A.H."/>
            <person name="Levesque R.C."/>
            <person name="Cusson M."/>
        </authorList>
    </citation>
    <scope>NUCLEOTIDE SEQUENCE [LARGE SCALE GENOMIC DNA]</scope>
    <source>
        <strain evidence="1">Glfc:IPQL:Cfum</strain>
    </source>
</reference>
<keyword evidence="2" id="KW-1185">Reference proteome</keyword>
<dbReference type="EMBL" id="CM046115">
    <property type="protein sequence ID" value="KAI8441182.1"/>
    <property type="molecule type" value="Genomic_DNA"/>
</dbReference>
<dbReference type="Proteomes" id="UP001064048">
    <property type="component" value="Chromosome 15"/>
</dbReference>
<accession>A0ACC0KYD9</accession>
<comment type="caution">
    <text evidence="1">The sequence shown here is derived from an EMBL/GenBank/DDBJ whole genome shotgun (WGS) entry which is preliminary data.</text>
</comment>
<organism evidence="1 2">
    <name type="scientific">Choristoneura fumiferana</name>
    <name type="common">Spruce budworm moth</name>
    <name type="synonym">Archips fumiferana</name>
    <dbReference type="NCBI Taxonomy" id="7141"/>
    <lineage>
        <taxon>Eukaryota</taxon>
        <taxon>Metazoa</taxon>
        <taxon>Ecdysozoa</taxon>
        <taxon>Arthropoda</taxon>
        <taxon>Hexapoda</taxon>
        <taxon>Insecta</taxon>
        <taxon>Pterygota</taxon>
        <taxon>Neoptera</taxon>
        <taxon>Endopterygota</taxon>
        <taxon>Lepidoptera</taxon>
        <taxon>Glossata</taxon>
        <taxon>Ditrysia</taxon>
        <taxon>Tortricoidea</taxon>
        <taxon>Tortricidae</taxon>
        <taxon>Tortricinae</taxon>
        <taxon>Choristoneura</taxon>
    </lineage>
</organism>
<sequence>MSGARCMVEARGGWGSLSSCAGVCPKLRIWSSTAARVTGSVIWSRRTPPSLHKSIGSTGGAVDQHIGGLLPGLLGSAAAPVRS</sequence>
<evidence type="ECO:0000313" key="1">
    <source>
        <dbReference type="EMBL" id="KAI8441182.1"/>
    </source>
</evidence>
<gene>
    <name evidence="1" type="ORF">MSG28_009416</name>
</gene>
<proteinExistence type="predicted"/>
<protein>
    <submittedName>
        <fullName evidence="1">Uncharacterized protein</fullName>
    </submittedName>
</protein>
<name>A0ACC0KYD9_CHOFU</name>